<dbReference type="EC" id="2.3.1.225" evidence="7"/>
<comment type="similarity">
    <text evidence="7">Belongs to the DHHC palmitoyltransferase family.</text>
</comment>
<comment type="domain">
    <text evidence="7">The DHHC domain is required for palmitoyltransferase activity.</text>
</comment>
<feature type="transmembrane region" description="Helical" evidence="7">
    <location>
        <begin position="211"/>
        <end position="230"/>
    </location>
</feature>
<feature type="transmembrane region" description="Helical" evidence="7">
    <location>
        <begin position="79"/>
        <end position="99"/>
    </location>
</feature>
<dbReference type="EMBL" id="SKCS01000341">
    <property type="protein sequence ID" value="TNN10781.1"/>
    <property type="molecule type" value="Genomic_DNA"/>
</dbReference>
<feature type="transmembrane region" description="Helical" evidence="7">
    <location>
        <begin position="49"/>
        <end position="72"/>
    </location>
</feature>
<keyword evidence="10" id="KW-1185">Reference proteome</keyword>
<comment type="catalytic activity">
    <reaction evidence="7">
        <text>L-cysteinyl-[protein] + hexadecanoyl-CoA = S-hexadecanoyl-L-cysteinyl-[protein] + CoA</text>
        <dbReference type="Rhea" id="RHEA:36683"/>
        <dbReference type="Rhea" id="RHEA-COMP:10131"/>
        <dbReference type="Rhea" id="RHEA-COMP:11032"/>
        <dbReference type="ChEBI" id="CHEBI:29950"/>
        <dbReference type="ChEBI" id="CHEBI:57287"/>
        <dbReference type="ChEBI" id="CHEBI:57379"/>
        <dbReference type="ChEBI" id="CHEBI:74151"/>
        <dbReference type="EC" id="2.3.1.225"/>
    </reaction>
</comment>
<evidence type="ECO:0000256" key="5">
    <source>
        <dbReference type="ARBA" id="ARBA00023136"/>
    </source>
</evidence>
<keyword evidence="5 7" id="KW-0472">Membrane</keyword>
<dbReference type="Pfam" id="PF01529">
    <property type="entry name" value="DHHC"/>
    <property type="match status" value="1"/>
</dbReference>
<feature type="domain" description="Palmitoyltransferase DHHC" evidence="8">
    <location>
        <begin position="165"/>
        <end position="307"/>
    </location>
</feature>
<protein>
    <recommendedName>
        <fullName evidence="7">Palmitoyltransferase</fullName>
        <ecNumber evidence="7">2.3.1.225</ecNumber>
    </recommendedName>
</protein>
<evidence type="ECO:0000259" key="8">
    <source>
        <dbReference type="Pfam" id="PF01529"/>
    </source>
</evidence>
<evidence type="ECO:0000256" key="4">
    <source>
        <dbReference type="ARBA" id="ARBA00022989"/>
    </source>
</evidence>
<organism evidence="9 10">
    <name type="scientific">Schistosoma japonicum</name>
    <name type="common">Blood fluke</name>
    <dbReference type="NCBI Taxonomy" id="6182"/>
    <lineage>
        <taxon>Eukaryota</taxon>
        <taxon>Metazoa</taxon>
        <taxon>Spiralia</taxon>
        <taxon>Lophotrochozoa</taxon>
        <taxon>Platyhelminthes</taxon>
        <taxon>Trematoda</taxon>
        <taxon>Digenea</taxon>
        <taxon>Strigeidida</taxon>
        <taxon>Schistosomatoidea</taxon>
        <taxon>Schistosomatidae</taxon>
        <taxon>Schistosoma</taxon>
    </lineage>
</organism>
<keyword evidence="4 7" id="KW-1133">Transmembrane helix</keyword>
<dbReference type="InterPro" id="IPR039859">
    <property type="entry name" value="PFA4/ZDH16/20/ERF2-like"/>
</dbReference>
<dbReference type="PROSITE" id="PS50216">
    <property type="entry name" value="DHHC"/>
    <property type="match status" value="1"/>
</dbReference>
<dbReference type="Proteomes" id="UP000311919">
    <property type="component" value="Unassembled WGS sequence"/>
</dbReference>
<evidence type="ECO:0000256" key="7">
    <source>
        <dbReference type="RuleBase" id="RU079119"/>
    </source>
</evidence>
<feature type="transmembrane region" description="Helical" evidence="7">
    <location>
        <begin position="271"/>
        <end position="297"/>
    </location>
</feature>
<proteinExistence type="inferred from homology"/>
<evidence type="ECO:0000256" key="1">
    <source>
        <dbReference type="ARBA" id="ARBA00004141"/>
    </source>
</evidence>
<comment type="caution">
    <text evidence="9">The sequence shown here is derived from an EMBL/GenBank/DDBJ whole genome shotgun (WGS) entry which is preliminary data.</text>
</comment>
<comment type="subcellular location">
    <subcellularLocation>
        <location evidence="1">Membrane</location>
        <topology evidence="1">Multi-pass membrane protein</topology>
    </subcellularLocation>
</comment>
<evidence type="ECO:0000256" key="3">
    <source>
        <dbReference type="ARBA" id="ARBA00022692"/>
    </source>
</evidence>
<feature type="transmembrane region" description="Helical" evidence="7">
    <location>
        <begin position="125"/>
        <end position="143"/>
    </location>
</feature>
<evidence type="ECO:0000313" key="10">
    <source>
        <dbReference type="Proteomes" id="UP000311919"/>
    </source>
</evidence>
<dbReference type="GO" id="GO:0016020">
    <property type="term" value="C:membrane"/>
    <property type="evidence" value="ECO:0007669"/>
    <property type="project" value="UniProtKB-SubCell"/>
</dbReference>
<evidence type="ECO:0000256" key="2">
    <source>
        <dbReference type="ARBA" id="ARBA00022679"/>
    </source>
</evidence>
<dbReference type="STRING" id="6182.A0A4Z2D2Q6"/>
<dbReference type="PANTHER" id="PTHR12246">
    <property type="entry name" value="PALMITOYLTRANSFERASE ZDHHC16"/>
    <property type="match status" value="1"/>
</dbReference>
<keyword evidence="6 7" id="KW-0012">Acyltransferase</keyword>
<dbReference type="AlphaFoldDB" id="A0A4Z2D2Q6"/>
<dbReference type="InterPro" id="IPR001594">
    <property type="entry name" value="Palmitoyltrfase_DHHC"/>
</dbReference>
<dbReference type="GO" id="GO:0019706">
    <property type="term" value="F:protein-cysteine S-palmitoyltransferase activity"/>
    <property type="evidence" value="ECO:0007669"/>
    <property type="project" value="UniProtKB-EC"/>
</dbReference>
<sequence length="406" mass="47884">MKFAFLSKYIYIIRCLIRLYIPDLLALHPTKNLSSCKSVYEYFNWFLEIISNIYLILILEPILNCFSLYLGGRKQFSRILITLVLTYLGLILSLLYTVLIPRRLFILITCYEYHTTNCNLHFESLWFILHLILSHLIIINIYFHYLSAIFINPGNVSQFSCDTMNSICSRCFIARPLRAHHCAICKKCILCMDHHCPWTANCIGLYTHRHFYLVLIYMSIGGIYLLTVGWSDFHSYVIELNQNQVDATTKYSLNWFDQYTYLPKNEFFIRLYKGCFIFGLVSIPLVIALCIWHTYLISNGETSIERHINAKFTQILQQRGLIYRNPHNFGLFINWIKFLCLIDKHEMANINKRMNSFHLYSLLFKRLFYRVLLPAYPAPYNDGYVYELNVNTAESVLESLTESGMF</sequence>
<gene>
    <name evidence="9" type="ORF">EWB00_005169</name>
</gene>
<keyword evidence="3 7" id="KW-0812">Transmembrane</keyword>
<accession>A0A4Z2D2Q6</accession>
<reference evidence="9 10" key="1">
    <citation type="submission" date="2019-03" db="EMBL/GenBank/DDBJ databases">
        <title>An improved genome assembly of the fluke Schistosoma japonicum.</title>
        <authorList>
            <person name="Hu W."/>
            <person name="Luo F."/>
            <person name="Yin M."/>
            <person name="Mo X."/>
            <person name="Sun C."/>
            <person name="Wu Q."/>
            <person name="Zhu B."/>
            <person name="Xiang M."/>
            <person name="Wang J."/>
            <person name="Wang Y."/>
            <person name="Zhang T."/>
            <person name="Xu B."/>
            <person name="Zheng H."/>
            <person name="Feng Z."/>
        </authorList>
    </citation>
    <scope>NUCLEOTIDE SEQUENCE [LARGE SCALE GENOMIC DNA]</scope>
    <source>
        <strain evidence="9">HuSjv2</strain>
        <tissue evidence="9">Worms</tissue>
    </source>
</reference>
<keyword evidence="2 7" id="KW-0808">Transferase</keyword>
<name>A0A4Z2D2Q6_SCHJA</name>
<dbReference type="OrthoDB" id="331948at2759"/>
<evidence type="ECO:0000256" key="6">
    <source>
        <dbReference type="ARBA" id="ARBA00023315"/>
    </source>
</evidence>
<evidence type="ECO:0000313" key="9">
    <source>
        <dbReference type="EMBL" id="TNN10781.1"/>
    </source>
</evidence>